<dbReference type="GO" id="GO:0015891">
    <property type="term" value="P:siderophore transport"/>
    <property type="evidence" value="ECO:0007669"/>
    <property type="project" value="InterPro"/>
</dbReference>
<keyword evidence="4 10" id="KW-1003">Cell membrane</keyword>
<organism evidence="14 15">
    <name type="scientific">Commensalibacter communis</name>
    <dbReference type="NCBI Taxonomy" id="2972786"/>
    <lineage>
        <taxon>Bacteria</taxon>
        <taxon>Pseudomonadati</taxon>
        <taxon>Pseudomonadota</taxon>
        <taxon>Alphaproteobacteria</taxon>
        <taxon>Acetobacterales</taxon>
        <taxon>Acetobacteraceae</taxon>
    </lineage>
</organism>
<dbReference type="InterPro" id="IPR003538">
    <property type="entry name" value="TonB"/>
</dbReference>
<dbReference type="GO" id="GO:0030288">
    <property type="term" value="C:outer membrane-bounded periplasmic space"/>
    <property type="evidence" value="ECO:0007669"/>
    <property type="project" value="InterPro"/>
</dbReference>
<evidence type="ECO:0000256" key="6">
    <source>
        <dbReference type="ARBA" id="ARBA00022692"/>
    </source>
</evidence>
<evidence type="ECO:0000256" key="2">
    <source>
        <dbReference type="ARBA" id="ARBA00006555"/>
    </source>
</evidence>
<evidence type="ECO:0000259" key="12">
    <source>
        <dbReference type="PROSITE" id="PS52015"/>
    </source>
</evidence>
<evidence type="ECO:0000313" key="14">
    <source>
        <dbReference type="EMBL" id="CAI3951670.1"/>
    </source>
</evidence>
<gene>
    <name evidence="13" type="ORF">R53529_LOCUS1721</name>
    <name evidence="14" type="ORF">R53530_LOCUS1865</name>
</gene>
<comment type="subcellular location">
    <subcellularLocation>
        <location evidence="1 10">Cell inner membrane</location>
        <topology evidence="1 10">Single-pass membrane protein</topology>
        <orientation evidence="1 10">Periplasmic side</orientation>
    </subcellularLocation>
</comment>
<evidence type="ECO:0000256" key="8">
    <source>
        <dbReference type="ARBA" id="ARBA00022989"/>
    </source>
</evidence>
<keyword evidence="16" id="KW-1185">Reference proteome</keyword>
<dbReference type="Proteomes" id="UP001154259">
    <property type="component" value="Unassembled WGS sequence"/>
</dbReference>
<comment type="function">
    <text evidence="10">Interacts with outer membrane receptor proteins that carry out high-affinity binding and energy dependent uptake into the periplasmic space of specific substrates. It could act to transduce energy from the cytoplasmic membrane to specific energy-requiring processes in the outer membrane, resulting in the release into the periplasm of ligands bound by these outer membrane proteins.</text>
</comment>
<keyword evidence="9 10" id="KW-0472">Membrane</keyword>
<comment type="caution">
    <text evidence="14">The sequence shown here is derived from an EMBL/GenBank/DDBJ whole genome shotgun (WGS) entry which is preliminary data.</text>
</comment>
<evidence type="ECO:0000256" key="11">
    <source>
        <dbReference type="SAM" id="MobiDB-lite"/>
    </source>
</evidence>
<evidence type="ECO:0000256" key="3">
    <source>
        <dbReference type="ARBA" id="ARBA00022448"/>
    </source>
</evidence>
<dbReference type="PANTHER" id="PTHR33446">
    <property type="entry name" value="PROTEIN TONB-RELATED"/>
    <property type="match status" value="1"/>
</dbReference>
<feature type="compositionally biased region" description="Pro residues" evidence="11">
    <location>
        <begin position="66"/>
        <end position="97"/>
    </location>
</feature>
<dbReference type="GO" id="GO:0031992">
    <property type="term" value="F:energy transducer activity"/>
    <property type="evidence" value="ECO:0007669"/>
    <property type="project" value="InterPro"/>
</dbReference>
<dbReference type="AlphaFoldDB" id="A0A9W4XDR8"/>
<feature type="region of interest" description="Disordered" evidence="11">
    <location>
        <begin position="58"/>
        <end position="158"/>
    </location>
</feature>
<protein>
    <recommendedName>
        <fullName evidence="10">Protein TonB</fullName>
    </recommendedName>
</protein>
<dbReference type="InterPro" id="IPR051045">
    <property type="entry name" value="TonB-dependent_transducer"/>
</dbReference>
<sequence length="235" mass="25009">MVSLNERHPVEHVIGFIGVVIFHLLVIWLLVVFLSTPKKEQAETLPVQVQVIDVASSASSSASAQPPAPEMIVPPPPEIEPPPINTEAPPQPKPPPVVKKKQVKKRPPVTPPAHSQPASQPEATSGSMVGTQGQGQSNAGLGKPDRSAGSRPLNGAQIEYPPDMEAAQKEGRVILSCDVETDGSTSNCHVISSSGGMSFTKAALKYVNSARYRPATKNGAPVKELGHRYTINFRL</sequence>
<dbReference type="GO" id="GO:0015031">
    <property type="term" value="P:protein transport"/>
    <property type="evidence" value="ECO:0007669"/>
    <property type="project" value="UniProtKB-UniRule"/>
</dbReference>
<comment type="similarity">
    <text evidence="2 10">Belongs to the TonB family.</text>
</comment>
<reference evidence="14" key="1">
    <citation type="submission" date="2022-10" db="EMBL/GenBank/DDBJ databases">
        <authorList>
            <person name="Botero Cardona J."/>
        </authorList>
    </citation>
    <scope>NUCLEOTIDE SEQUENCE</scope>
    <source>
        <strain evidence="14">LMG 31819</strain>
        <strain evidence="13">R-53529</strain>
    </source>
</reference>
<dbReference type="SUPFAM" id="SSF74653">
    <property type="entry name" value="TolA/TonB C-terminal domain"/>
    <property type="match status" value="1"/>
</dbReference>
<dbReference type="GO" id="GO:0055085">
    <property type="term" value="P:transmembrane transport"/>
    <property type="evidence" value="ECO:0007669"/>
    <property type="project" value="InterPro"/>
</dbReference>
<keyword evidence="7 10" id="KW-0653">Protein transport</keyword>
<dbReference type="GO" id="GO:0005886">
    <property type="term" value="C:plasma membrane"/>
    <property type="evidence" value="ECO:0007669"/>
    <property type="project" value="UniProtKB-SubCell"/>
</dbReference>
<dbReference type="PROSITE" id="PS52015">
    <property type="entry name" value="TONB_CTD"/>
    <property type="match status" value="1"/>
</dbReference>
<evidence type="ECO:0000313" key="13">
    <source>
        <dbReference type="EMBL" id="CAI3951298.1"/>
    </source>
</evidence>
<dbReference type="Proteomes" id="UP001154255">
    <property type="component" value="Unassembled WGS sequence"/>
</dbReference>
<evidence type="ECO:0000313" key="16">
    <source>
        <dbReference type="Proteomes" id="UP001154259"/>
    </source>
</evidence>
<dbReference type="InterPro" id="IPR037682">
    <property type="entry name" value="TonB_C"/>
</dbReference>
<evidence type="ECO:0000256" key="1">
    <source>
        <dbReference type="ARBA" id="ARBA00004383"/>
    </source>
</evidence>
<dbReference type="PRINTS" id="PR01374">
    <property type="entry name" value="TONBPROTEIN"/>
</dbReference>
<keyword evidence="10" id="KW-0735">Signal-anchor</keyword>
<evidence type="ECO:0000313" key="15">
    <source>
        <dbReference type="Proteomes" id="UP001154255"/>
    </source>
</evidence>
<evidence type="ECO:0000256" key="9">
    <source>
        <dbReference type="ARBA" id="ARBA00023136"/>
    </source>
</evidence>
<accession>A0A9W4XDR8</accession>
<dbReference type="InterPro" id="IPR006260">
    <property type="entry name" value="TonB/TolA_C"/>
</dbReference>
<dbReference type="EMBL" id="CAMXCS010000004">
    <property type="protein sequence ID" value="CAI3951298.1"/>
    <property type="molecule type" value="Genomic_DNA"/>
</dbReference>
<keyword evidence="3 10" id="KW-0813">Transport</keyword>
<dbReference type="Gene3D" id="3.30.1150.10">
    <property type="match status" value="1"/>
</dbReference>
<proteinExistence type="inferred from homology"/>
<keyword evidence="5 10" id="KW-0997">Cell inner membrane</keyword>
<feature type="compositionally biased region" description="Polar residues" evidence="11">
    <location>
        <begin position="116"/>
        <end position="139"/>
    </location>
</feature>
<keyword evidence="8 10" id="KW-1133">Transmembrane helix</keyword>
<feature type="compositionally biased region" description="Basic residues" evidence="11">
    <location>
        <begin position="98"/>
        <end position="107"/>
    </location>
</feature>
<keyword evidence="6 10" id="KW-0812">Transmembrane</keyword>
<dbReference type="NCBIfam" id="TIGR01352">
    <property type="entry name" value="tonB_Cterm"/>
    <property type="match status" value="1"/>
</dbReference>
<evidence type="ECO:0000256" key="10">
    <source>
        <dbReference type="RuleBase" id="RU362123"/>
    </source>
</evidence>
<evidence type="ECO:0000256" key="7">
    <source>
        <dbReference type="ARBA" id="ARBA00022927"/>
    </source>
</evidence>
<dbReference type="Pfam" id="PF03544">
    <property type="entry name" value="TonB_C"/>
    <property type="match status" value="1"/>
</dbReference>
<dbReference type="RefSeq" id="WP_271790152.1">
    <property type="nucleotide sequence ID" value="NZ_CAMXCM010000006.1"/>
</dbReference>
<dbReference type="EMBL" id="CAMXCM010000006">
    <property type="protein sequence ID" value="CAI3951670.1"/>
    <property type="molecule type" value="Genomic_DNA"/>
</dbReference>
<evidence type="ECO:0000256" key="5">
    <source>
        <dbReference type="ARBA" id="ARBA00022519"/>
    </source>
</evidence>
<feature type="domain" description="TonB C-terminal" evidence="12">
    <location>
        <begin position="145"/>
        <end position="235"/>
    </location>
</feature>
<feature type="transmembrane region" description="Helical" evidence="10">
    <location>
        <begin position="12"/>
        <end position="34"/>
    </location>
</feature>
<name>A0A9W4XDR8_9PROT</name>
<evidence type="ECO:0000256" key="4">
    <source>
        <dbReference type="ARBA" id="ARBA00022475"/>
    </source>
</evidence>